<dbReference type="PROSITE" id="PS50294">
    <property type="entry name" value="WD_REPEATS_REGION"/>
    <property type="match status" value="1"/>
</dbReference>
<evidence type="ECO:0000256" key="3">
    <source>
        <dbReference type="PROSITE-ProRule" id="PRU00221"/>
    </source>
</evidence>
<dbReference type="EMBL" id="ASPP01020399">
    <property type="protein sequence ID" value="ETO13773.1"/>
    <property type="molecule type" value="Genomic_DNA"/>
</dbReference>
<evidence type="ECO:0000256" key="4">
    <source>
        <dbReference type="SAM" id="Phobius"/>
    </source>
</evidence>
<evidence type="ECO:0000313" key="6">
    <source>
        <dbReference type="Proteomes" id="UP000023152"/>
    </source>
</evidence>
<dbReference type="Proteomes" id="UP000023152">
    <property type="component" value="Unassembled WGS sequence"/>
</dbReference>
<feature type="repeat" description="WD" evidence="3">
    <location>
        <begin position="197"/>
        <end position="223"/>
    </location>
</feature>
<keyword evidence="2" id="KW-0677">Repeat</keyword>
<protein>
    <submittedName>
        <fullName evidence="5">Uncharacterized protein</fullName>
    </submittedName>
</protein>
<keyword evidence="6" id="KW-1185">Reference proteome</keyword>
<dbReference type="SMART" id="SM00320">
    <property type="entry name" value="WD40"/>
    <property type="match status" value="6"/>
</dbReference>
<keyword evidence="4" id="KW-0472">Membrane</keyword>
<keyword evidence="4" id="KW-0812">Transmembrane</keyword>
<dbReference type="Pfam" id="PF00400">
    <property type="entry name" value="WD40"/>
    <property type="match status" value="4"/>
</dbReference>
<dbReference type="GO" id="GO:0000398">
    <property type="term" value="P:mRNA splicing, via spliceosome"/>
    <property type="evidence" value="ECO:0007669"/>
    <property type="project" value="TreeGrafter"/>
</dbReference>
<dbReference type="Gene3D" id="2.130.10.10">
    <property type="entry name" value="YVTN repeat-like/Quinoprotein amine dehydrogenase"/>
    <property type="match status" value="2"/>
</dbReference>
<proteinExistence type="predicted"/>
<feature type="repeat" description="WD" evidence="3">
    <location>
        <begin position="272"/>
        <end position="322"/>
    </location>
</feature>
<dbReference type="InterPro" id="IPR019775">
    <property type="entry name" value="WD40_repeat_CS"/>
</dbReference>
<accession>X6MID4</accession>
<feature type="repeat" description="WD" evidence="3">
    <location>
        <begin position="73"/>
        <end position="120"/>
    </location>
</feature>
<dbReference type="AlphaFoldDB" id="X6MID4"/>
<organism evidence="5 6">
    <name type="scientific">Reticulomyxa filosa</name>
    <dbReference type="NCBI Taxonomy" id="46433"/>
    <lineage>
        <taxon>Eukaryota</taxon>
        <taxon>Sar</taxon>
        <taxon>Rhizaria</taxon>
        <taxon>Retaria</taxon>
        <taxon>Foraminifera</taxon>
        <taxon>Monothalamids</taxon>
        <taxon>Reticulomyxidae</taxon>
        <taxon>Reticulomyxa</taxon>
    </lineage>
</organism>
<dbReference type="SUPFAM" id="SSF50978">
    <property type="entry name" value="WD40 repeat-like"/>
    <property type="match status" value="1"/>
</dbReference>
<evidence type="ECO:0000256" key="1">
    <source>
        <dbReference type="ARBA" id="ARBA00022574"/>
    </source>
</evidence>
<sequence>MGWSYRKNHHEICLFYLFIFFLIKKQYMVDLHHDLISSIDYLKLNNRQLICSGSYDKTVKVFDLKANKKIRSFNGHLDFVNCVKFSPYHYHNDNRNIICSSAADNTVYFWDFENDTLLKKMSSSSPFYDIIFSSFSGGRYSFFGSFNKKINLADMDTFKLIYIFKGHEGRVLCLDILPLQNNNYNDEHNIIGVIGGNGYTFCSGSDDKTIRIWDIEKASQLSVLEDSSPIFSVKYGSSKFNIVGGANTILSGSSNKKVCLWDIRSGKLIEEFNGHEDSVNCVDYSSFVVNNLEVGDSNVICSGSCDSTIRFWDIRSKKGELAILKSVDGSEIFSLKFIENYMLCYGARSGKLFVDDFFRKK</sequence>
<feature type="repeat" description="WD" evidence="3">
    <location>
        <begin position="249"/>
        <end position="271"/>
    </location>
</feature>
<dbReference type="InterPro" id="IPR020472">
    <property type="entry name" value="WD40_PAC1"/>
</dbReference>
<keyword evidence="1 3" id="KW-0853">WD repeat</keyword>
<reference evidence="5 6" key="1">
    <citation type="journal article" date="2013" name="Curr. Biol.">
        <title>The Genome of the Foraminiferan Reticulomyxa filosa.</title>
        <authorList>
            <person name="Glockner G."/>
            <person name="Hulsmann N."/>
            <person name="Schleicher M."/>
            <person name="Noegel A.A."/>
            <person name="Eichinger L."/>
            <person name="Gallinger C."/>
            <person name="Pawlowski J."/>
            <person name="Sierra R."/>
            <person name="Euteneuer U."/>
            <person name="Pillet L."/>
            <person name="Moustafa A."/>
            <person name="Platzer M."/>
            <person name="Groth M."/>
            <person name="Szafranski K."/>
            <person name="Schliwa M."/>
        </authorList>
    </citation>
    <scope>NUCLEOTIDE SEQUENCE [LARGE SCALE GENOMIC DNA]</scope>
</reference>
<feature type="transmembrane region" description="Helical" evidence="4">
    <location>
        <begin position="12"/>
        <end position="29"/>
    </location>
</feature>
<evidence type="ECO:0000313" key="5">
    <source>
        <dbReference type="EMBL" id="ETO13773.1"/>
    </source>
</evidence>
<dbReference type="GO" id="GO:0017070">
    <property type="term" value="F:U6 snRNA binding"/>
    <property type="evidence" value="ECO:0007669"/>
    <property type="project" value="TreeGrafter"/>
</dbReference>
<dbReference type="PANTHER" id="PTHR19846">
    <property type="entry name" value="WD40 REPEAT PROTEIN"/>
    <property type="match status" value="1"/>
</dbReference>
<dbReference type="InterPro" id="IPR001680">
    <property type="entry name" value="WD40_rpt"/>
</dbReference>
<keyword evidence="4" id="KW-1133">Transmembrane helix</keyword>
<comment type="caution">
    <text evidence="5">The sequence shown here is derived from an EMBL/GenBank/DDBJ whole genome shotgun (WGS) entry which is preliminary data.</text>
</comment>
<dbReference type="PROSITE" id="PS50082">
    <property type="entry name" value="WD_REPEATS_2"/>
    <property type="match status" value="4"/>
</dbReference>
<name>X6MID4_RETFI</name>
<dbReference type="PROSITE" id="PS00678">
    <property type="entry name" value="WD_REPEATS_1"/>
    <property type="match status" value="2"/>
</dbReference>
<gene>
    <name evidence="5" type="ORF">RFI_23595</name>
</gene>
<evidence type="ECO:0000256" key="2">
    <source>
        <dbReference type="ARBA" id="ARBA00022737"/>
    </source>
</evidence>
<dbReference type="PANTHER" id="PTHR19846:SF0">
    <property type="entry name" value="PRE-MRNA PROCESSING FACTOR 4"/>
    <property type="match status" value="1"/>
</dbReference>
<dbReference type="CDD" id="cd00200">
    <property type="entry name" value="WD40"/>
    <property type="match status" value="1"/>
</dbReference>
<dbReference type="GO" id="GO:0030621">
    <property type="term" value="F:U4 snRNA binding"/>
    <property type="evidence" value="ECO:0007669"/>
    <property type="project" value="TreeGrafter"/>
</dbReference>
<dbReference type="InterPro" id="IPR036322">
    <property type="entry name" value="WD40_repeat_dom_sf"/>
</dbReference>
<dbReference type="InterPro" id="IPR015943">
    <property type="entry name" value="WD40/YVTN_repeat-like_dom_sf"/>
</dbReference>
<dbReference type="GO" id="GO:0046540">
    <property type="term" value="C:U4/U6 x U5 tri-snRNP complex"/>
    <property type="evidence" value="ECO:0007669"/>
    <property type="project" value="TreeGrafter"/>
</dbReference>
<dbReference type="PRINTS" id="PR00320">
    <property type="entry name" value="GPROTEINBRPT"/>
</dbReference>